<dbReference type="EMBL" id="JBHSHL010000020">
    <property type="protein sequence ID" value="MFC4804593.1"/>
    <property type="molecule type" value="Genomic_DNA"/>
</dbReference>
<dbReference type="Proteomes" id="UP001595916">
    <property type="component" value="Unassembled WGS sequence"/>
</dbReference>
<dbReference type="Pfam" id="PF01078">
    <property type="entry name" value="Mg_chelatase"/>
    <property type="match status" value="1"/>
</dbReference>
<dbReference type="NCBIfam" id="TIGR00368">
    <property type="entry name" value="YifB family Mg chelatase-like AAA ATPase"/>
    <property type="match status" value="1"/>
</dbReference>
<dbReference type="Gene3D" id="3.30.230.10">
    <property type="match status" value="1"/>
</dbReference>
<feature type="domain" description="Magnesium chelatase ChlI-like catalytic" evidence="1">
    <location>
        <begin position="191"/>
        <end position="392"/>
    </location>
</feature>
<reference evidence="4" key="1">
    <citation type="journal article" date="2019" name="Int. J. Syst. Evol. Microbiol.">
        <title>The Global Catalogue of Microorganisms (GCM) 10K type strain sequencing project: providing services to taxonomists for standard genome sequencing and annotation.</title>
        <authorList>
            <consortium name="The Broad Institute Genomics Platform"/>
            <consortium name="The Broad Institute Genome Sequencing Center for Infectious Disease"/>
            <person name="Wu L."/>
            <person name="Ma J."/>
        </authorList>
    </citation>
    <scope>NUCLEOTIDE SEQUENCE [LARGE SCALE GENOMIC DNA]</scope>
    <source>
        <strain evidence="4">CCUG 46385</strain>
    </source>
</reference>
<dbReference type="InterPro" id="IPR014721">
    <property type="entry name" value="Ribsml_uS5_D2-typ_fold_subgr"/>
</dbReference>
<gene>
    <name evidence="3" type="ORF">ACFO4R_05800</name>
</gene>
<dbReference type="PANTHER" id="PTHR32039">
    <property type="entry name" value="MAGNESIUM-CHELATASE SUBUNIT CHLI"/>
    <property type="match status" value="1"/>
</dbReference>
<comment type="caution">
    <text evidence="3">The sequence shown here is derived from an EMBL/GenBank/DDBJ whole genome shotgun (WGS) entry which is preliminary data.</text>
</comment>
<evidence type="ECO:0000313" key="3">
    <source>
        <dbReference type="EMBL" id="MFC4804593.1"/>
    </source>
</evidence>
<dbReference type="InterPro" id="IPR027417">
    <property type="entry name" value="P-loop_NTPase"/>
</dbReference>
<protein>
    <submittedName>
        <fullName evidence="3">YifB family Mg chelatase-like AAA ATPase</fullName>
    </submittedName>
</protein>
<dbReference type="PANTHER" id="PTHR32039:SF7">
    <property type="entry name" value="COMPETENCE PROTEIN COMM"/>
    <property type="match status" value="1"/>
</dbReference>
<dbReference type="SUPFAM" id="SSF52540">
    <property type="entry name" value="P-loop containing nucleoside triphosphate hydrolases"/>
    <property type="match status" value="1"/>
</dbReference>
<proteinExistence type="predicted"/>
<dbReference type="SUPFAM" id="SSF54211">
    <property type="entry name" value="Ribosomal protein S5 domain 2-like"/>
    <property type="match status" value="1"/>
</dbReference>
<dbReference type="InterPro" id="IPR025158">
    <property type="entry name" value="Mg_chelat-rel_C"/>
</dbReference>
<organism evidence="3 4">
    <name type="scientific">Filifactor villosus</name>
    <dbReference type="NCBI Taxonomy" id="29374"/>
    <lineage>
        <taxon>Bacteria</taxon>
        <taxon>Bacillati</taxon>
        <taxon>Bacillota</taxon>
        <taxon>Clostridia</taxon>
        <taxon>Peptostreptococcales</taxon>
        <taxon>Filifactoraceae</taxon>
        <taxon>Filifactor</taxon>
    </lineage>
</organism>
<feature type="domain" description="Mg chelatase-related protein C-terminal" evidence="2">
    <location>
        <begin position="404"/>
        <end position="499"/>
    </location>
</feature>
<dbReference type="Pfam" id="PF13541">
    <property type="entry name" value="ChlI"/>
    <property type="match status" value="1"/>
</dbReference>
<keyword evidence="4" id="KW-1185">Reference proteome</keyword>
<dbReference type="InterPro" id="IPR004482">
    <property type="entry name" value="Mg_chelat-rel"/>
</dbReference>
<sequence length="507" mass="57312">MFYKSYSSGIEGIEGYIVTVEADVSKGIPNFTLVGLPDATVKESKERIRSAILNSGLKFPNKKIVINLSPSSIKKEGSHYDLPIALSILSCEYKFLEERFNKTMFFGELSLDGRIQKAEGTIPYIIAAKESELIDKVVLPVDNSMEAEVVRGIEVYCSSSLKETVAYLMGSDELISLSARPQVSRSSSADDFSDVKGNLIAKRSAEICAAGYHNLLMIGPPGSGKSMIAKRIPGIMTSLDEDEYIQVSKIYSSIGKFNENILHRIRPFRSPHHTATMKAIIGGGQNSSPGEVVLAHKGVLFIDELLEFEKKTLEALRQPIEDKYVNISRIKHSYRYPCDFVLVAATNPCPCGNYLNPFKECICSQYQIQNYLSRASSPLLDRFDLFAEMLPIDFDEIHTETREESSKEIFERIRKAIELQKHRYKKEDFSYNSLIPAQKIPIYCSLGEKETYFLKSAFEKFSFSLRSYHKVLRVARTIADLDTEEKISLVHLSEAVSFRKPLIKYWR</sequence>
<dbReference type="InterPro" id="IPR020568">
    <property type="entry name" value="Ribosomal_Su5_D2-typ_SF"/>
</dbReference>
<accession>A0ABV9QL02</accession>
<dbReference type="InterPro" id="IPR045006">
    <property type="entry name" value="CHLI-like"/>
</dbReference>
<evidence type="ECO:0000259" key="2">
    <source>
        <dbReference type="Pfam" id="PF13335"/>
    </source>
</evidence>
<evidence type="ECO:0000259" key="1">
    <source>
        <dbReference type="Pfam" id="PF01078"/>
    </source>
</evidence>
<name>A0ABV9QL02_9FIRM</name>
<dbReference type="InterPro" id="IPR000523">
    <property type="entry name" value="Mg_chelatse_chII-like_cat_dom"/>
</dbReference>
<dbReference type="Pfam" id="PF13335">
    <property type="entry name" value="Mg_chelatase_C"/>
    <property type="match status" value="1"/>
</dbReference>
<dbReference type="RefSeq" id="WP_379788104.1">
    <property type="nucleotide sequence ID" value="NZ_JBHSHL010000020.1"/>
</dbReference>
<dbReference type="Gene3D" id="3.40.50.300">
    <property type="entry name" value="P-loop containing nucleotide triphosphate hydrolases"/>
    <property type="match status" value="1"/>
</dbReference>
<evidence type="ECO:0000313" key="4">
    <source>
        <dbReference type="Proteomes" id="UP001595916"/>
    </source>
</evidence>